<dbReference type="InterPro" id="IPR018644">
    <property type="entry name" value="DUF2071"/>
</dbReference>
<reference evidence="2" key="1">
    <citation type="journal article" date="2019" name="Int. J. Syst. Evol. Microbiol.">
        <title>The Global Catalogue of Microorganisms (GCM) 10K type strain sequencing project: providing services to taxonomists for standard genome sequencing and annotation.</title>
        <authorList>
            <consortium name="The Broad Institute Genomics Platform"/>
            <consortium name="The Broad Institute Genome Sequencing Center for Infectious Disease"/>
            <person name="Wu L."/>
            <person name="Ma J."/>
        </authorList>
    </citation>
    <scope>NUCLEOTIDE SEQUENCE [LARGE SCALE GENOMIC DNA]</scope>
    <source>
        <strain evidence="2">CCUG 55995</strain>
    </source>
</reference>
<dbReference type="PANTHER" id="PTHR39186:SF1">
    <property type="entry name" value="DUF2071 DOMAIN-CONTAINING PROTEIN"/>
    <property type="match status" value="1"/>
</dbReference>
<accession>A0ABV9IBQ2</accession>
<gene>
    <name evidence="1" type="ORF">ACFO0D_11950</name>
</gene>
<comment type="caution">
    <text evidence="1">The sequence shown here is derived from an EMBL/GenBank/DDBJ whole genome shotgun (WGS) entry which is preliminary data.</text>
</comment>
<dbReference type="PANTHER" id="PTHR39186">
    <property type="entry name" value="DUF2071 FAMILY PROTEIN"/>
    <property type="match status" value="1"/>
</dbReference>
<evidence type="ECO:0000313" key="2">
    <source>
        <dbReference type="Proteomes" id="UP001595952"/>
    </source>
</evidence>
<dbReference type="RefSeq" id="WP_380062050.1">
    <property type="nucleotide sequence ID" value="NZ_JBHSEI010000008.1"/>
</dbReference>
<dbReference type="EMBL" id="JBHSEI010000008">
    <property type="protein sequence ID" value="MFC4639051.1"/>
    <property type="molecule type" value="Genomic_DNA"/>
</dbReference>
<sequence>MQRPWILKMEWRDLLFVHWPLPPPVLAAALPAGVTLDLWEGQAWLALVAFNVTNFRVRGVPFGMSFPQVNLRTYVRLGETRGIWTFSLDAAPLLAVLGSRLGYALPYVQARAALQVQGDWLEFRSVRRHQPDLDCHVGYRPTGPVFRAPAGSTEHWLTERRSLFTVGWDRRLWRADVQHEAWPLQAAEIRHFHSRLPAQVGAPSLGPPLAHFSRVVHVRGWPPAHHQDL</sequence>
<protein>
    <submittedName>
        <fullName evidence="1">YqjF family protein</fullName>
    </submittedName>
</protein>
<dbReference type="Proteomes" id="UP001595952">
    <property type="component" value="Unassembled WGS sequence"/>
</dbReference>
<keyword evidence="2" id="KW-1185">Reference proteome</keyword>
<dbReference type="Pfam" id="PF09844">
    <property type="entry name" value="DUF2071"/>
    <property type="match status" value="1"/>
</dbReference>
<organism evidence="1 2">
    <name type="scientific">Deinococcus hohokamensis</name>
    <dbReference type="NCBI Taxonomy" id="309883"/>
    <lineage>
        <taxon>Bacteria</taxon>
        <taxon>Thermotogati</taxon>
        <taxon>Deinococcota</taxon>
        <taxon>Deinococci</taxon>
        <taxon>Deinococcales</taxon>
        <taxon>Deinococcaceae</taxon>
        <taxon>Deinococcus</taxon>
    </lineage>
</organism>
<dbReference type="InterPro" id="IPR023375">
    <property type="entry name" value="ADC_dom_sf"/>
</dbReference>
<evidence type="ECO:0000313" key="1">
    <source>
        <dbReference type="EMBL" id="MFC4639051.1"/>
    </source>
</evidence>
<name>A0ABV9IBQ2_9DEIO</name>
<proteinExistence type="predicted"/>
<dbReference type="SUPFAM" id="SSF160104">
    <property type="entry name" value="Acetoacetate decarboxylase-like"/>
    <property type="match status" value="1"/>
</dbReference>